<dbReference type="GO" id="GO:0030170">
    <property type="term" value="F:pyridoxal phosphate binding"/>
    <property type="evidence" value="ECO:0007669"/>
    <property type="project" value="UniProtKB-UniRule"/>
</dbReference>
<dbReference type="AlphaFoldDB" id="A0A0L0GF29"/>
<dbReference type="InterPro" id="IPR001608">
    <property type="entry name" value="Ala_racemase_N"/>
</dbReference>
<feature type="domain" description="Alanine racemase N-terminal" evidence="4">
    <location>
        <begin position="87"/>
        <end position="293"/>
    </location>
</feature>
<evidence type="ECO:0000256" key="2">
    <source>
        <dbReference type="HAMAP-Rule" id="MF_03225"/>
    </source>
</evidence>
<comment type="similarity">
    <text evidence="2 3">Belongs to the pyridoxal phosphate-binding protein YggS/PROSC family.</text>
</comment>
<dbReference type="InterPro" id="IPR011078">
    <property type="entry name" value="PyrdxlP_homeostasis"/>
</dbReference>
<accession>A0A0L0GF29</accession>
<evidence type="ECO:0000313" key="5">
    <source>
        <dbReference type="EMBL" id="KNC87582.1"/>
    </source>
</evidence>
<evidence type="ECO:0000313" key="6">
    <source>
        <dbReference type="Proteomes" id="UP000054560"/>
    </source>
</evidence>
<dbReference type="OrthoDB" id="10264196at2759"/>
<evidence type="ECO:0000256" key="3">
    <source>
        <dbReference type="RuleBase" id="RU004514"/>
    </source>
</evidence>
<dbReference type="RefSeq" id="XP_014161484.1">
    <property type="nucleotide sequence ID" value="XM_014306009.1"/>
</dbReference>
<keyword evidence="6" id="KW-1185">Reference proteome</keyword>
<dbReference type="SUPFAM" id="SSF51419">
    <property type="entry name" value="PLP-binding barrel"/>
    <property type="match status" value="1"/>
</dbReference>
<protein>
    <recommendedName>
        <fullName evidence="2">Pyridoxal phosphate homeostasis protein</fullName>
        <shortName evidence="2">PLP homeostasis protein</shortName>
    </recommendedName>
</protein>
<dbReference type="PROSITE" id="PS01211">
    <property type="entry name" value="UPF0001"/>
    <property type="match status" value="1"/>
</dbReference>
<sequence length="300" mass="33295">MLISKVNVRPASGSSTIVVTALRSFKHLPTLKKYNLIKPEHIHAHSFHCNHRLLRGVGTMSIAENLQGISDRVKTAHVNSKFADNAEPTLVAVSKTKPVSDLQEVYDAGHRHFGENYMDELVIKSAELPSDIKWHFIGHLQSNKCKDLAEIPNLYLWETCGKEKTARKMNRALESRDNKDPLLTLLQINTSEEDNKNGCAVEDAVQLARVVIEECDQLKLAGVMTIGKFGRDESERPNPDFVALLEVRARICDEFGFDPVSFQVSMGMSGDFEHAIELGSTNVRVGSSIFGARGKKPSAT</sequence>
<dbReference type="GeneID" id="25900788"/>
<dbReference type="FunFam" id="3.20.20.10:FF:000007">
    <property type="entry name" value="Pyridoxal phosphate homeostasis protein"/>
    <property type="match status" value="1"/>
</dbReference>
<dbReference type="PANTHER" id="PTHR10146">
    <property type="entry name" value="PROLINE SYNTHETASE CO-TRANSCRIBED BACTERIAL HOMOLOG PROTEIN"/>
    <property type="match status" value="1"/>
</dbReference>
<dbReference type="Pfam" id="PF01168">
    <property type="entry name" value="Ala_racemase_N"/>
    <property type="match status" value="1"/>
</dbReference>
<dbReference type="CDD" id="cd06822">
    <property type="entry name" value="PLPDE_III_YBL036c_euk"/>
    <property type="match status" value="1"/>
</dbReference>
<feature type="modified residue" description="N6-(pyridoxal phosphate)lysine" evidence="2">
    <location>
        <position position="95"/>
    </location>
</feature>
<dbReference type="HAMAP" id="MF_02087">
    <property type="entry name" value="PLP_homeostasis"/>
    <property type="match status" value="1"/>
</dbReference>
<dbReference type="Gene3D" id="3.20.20.10">
    <property type="entry name" value="Alanine racemase"/>
    <property type="match status" value="1"/>
</dbReference>
<evidence type="ECO:0000259" key="4">
    <source>
        <dbReference type="Pfam" id="PF01168"/>
    </source>
</evidence>
<dbReference type="EMBL" id="KQ241604">
    <property type="protein sequence ID" value="KNC87582.1"/>
    <property type="molecule type" value="Genomic_DNA"/>
</dbReference>
<comment type="function">
    <text evidence="2">Pyridoxal 5'-phosphate (PLP)-binding protein, which may be involved in intracellular homeostatic regulation of pyridoxal 5'-phosphate (PLP), the active form of vitamin B6.</text>
</comment>
<proteinExistence type="inferred from homology"/>
<dbReference type="PANTHER" id="PTHR10146:SF14">
    <property type="entry name" value="PYRIDOXAL PHOSPHATE HOMEOSTASIS PROTEIN"/>
    <property type="match status" value="1"/>
</dbReference>
<dbReference type="STRING" id="667725.A0A0L0GF29"/>
<keyword evidence="1 2" id="KW-0663">Pyridoxal phosphate</keyword>
<organism evidence="5 6">
    <name type="scientific">Sphaeroforma arctica JP610</name>
    <dbReference type="NCBI Taxonomy" id="667725"/>
    <lineage>
        <taxon>Eukaryota</taxon>
        <taxon>Ichthyosporea</taxon>
        <taxon>Ichthyophonida</taxon>
        <taxon>Sphaeroforma</taxon>
    </lineage>
</organism>
<dbReference type="eggNOG" id="KOG3157">
    <property type="taxonomic scope" value="Eukaryota"/>
</dbReference>
<name>A0A0L0GF29_9EUKA</name>
<reference evidence="5 6" key="1">
    <citation type="submission" date="2011-02" db="EMBL/GenBank/DDBJ databases">
        <title>The Genome Sequence of Sphaeroforma arctica JP610.</title>
        <authorList>
            <consortium name="The Broad Institute Genome Sequencing Platform"/>
            <person name="Russ C."/>
            <person name="Cuomo C."/>
            <person name="Young S.K."/>
            <person name="Zeng Q."/>
            <person name="Gargeya S."/>
            <person name="Alvarado L."/>
            <person name="Berlin A."/>
            <person name="Chapman S.B."/>
            <person name="Chen Z."/>
            <person name="Freedman E."/>
            <person name="Gellesch M."/>
            <person name="Goldberg J."/>
            <person name="Griggs A."/>
            <person name="Gujja S."/>
            <person name="Heilman E."/>
            <person name="Heiman D."/>
            <person name="Howarth C."/>
            <person name="Mehta T."/>
            <person name="Neiman D."/>
            <person name="Pearson M."/>
            <person name="Roberts A."/>
            <person name="Saif S."/>
            <person name="Shea T."/>
            <person name="Shenoy N."/>
            <person name="Sisk P."/>
            <person name="Stolte C."/>
            <person name="Sykes S."/>
            <person name="White J."/>
            <person name="Yandava C."/>
            <person name="Burger G."/>
            <person name="Gray M.W."/>
            <person name="Holland P.W.H."/>
            <person name="King N."/>
            <person name="Lang F.B.F."/>
            <person name="Roger A.J."/>
            <person name="Ruiz-Trillo I."/>
            <person name="Haas B."/>
            <person name="Nusbaum C."/>
            <person name="Birren B."/>
        </authorList>
    </citation>
    <scope>NUCLEOTIDE SEQUENCE [LARGE SCALE GENOMIC DNA]</scope>
    <source>
        <strain evidence="5 6">JP610</strain>
    </source>
</reference>
<evidence type="ECO:0000256" key="1">
    <source>
        <dbReference type="ARBA" id="ARBA00022898"/>
    </source>
</evidence>
<dbReference type="InterPro" id="IPR029066">
    <property type="entry name" value="PLP-binding_barrel"/>
</dbReference>
<gene>
    <name evidence="5" type="ORF">SARC_00284</name>
</gene>
<dbReference type="Proteomes" id="UP000054560">
    <property type="component" value="Unassembled WGS sequence"/>
</dbReference>
<dbReference type="NCBIfam" id="TIGR00044">
    <property type="entry name" value="YggS family pyridoxal phosphate-dependent enzyme"/>
    <property type="match status" value="1"/>
</dbReference>